<accession>A0A8T0HEP9</accession>
<dbReference type="AlphaFoldDB" id="A0A8T0HEP9"/>
<keyword evidence="2" id="KW-1185">Reference proteome</keyword>
<dbReference type="EMBL" id="CM026428">
    <property type="protein sequence ID" value="KAG0567502.1"/>
    <property type="molecule type" value="Genomic_DNA"/>
</dbReference>
<dbReference type="Proteomes" id="UP000822688">
    <property type="component" value="Chromosome 7"/>
</dbReference>
<protein>
    <submittedName>
        <fullName evidence="1">Uncharacterized protein</fullName>
    </submittedName>
</protein>
<proteinExistence type="predicted"/>
<comment type="caution">
    <text evidence="1">The sequence shown here is derived from an EMBL/GenBank/DDBJ whole genome shotgun (WGS) entry which is preliminary data.</text>
</comment>
<name>A0A8T0HEP9_CERPU</name>
<evidence type="ECO:0000313" key="2">
    <source>
        <dbReference type="Proteomes" id="UP000822688"/>
    </source>
</evidence>
<gene>
    <name evidence="1" type="ORF">KC19_7G140000</name>
</gene>
<reference evidence="1" key="1">
    <citation type="submission" date="2020-06" db="EMBL/GenBank/DDBJ databases">
        <title>WGS assembly of Ceratodon purpureus strain R40.</title>
        <authorList>
            <person name="Carey S.B."/>
            <person name="Jenkins J."/>
            <person name="Shu S."/>
            <person name="Lovell J.T."/>
            <person name="Sreedasyam A."/>
            <person name="Maumus F."/>
            <person name="Tiley G.P."/>
            <person name="Fernandez-Pozo N."/>
            <person name="Barry K."/>
            <person name="Chen C."/>
            <person name="Wang M."/>
            <person name="Lipzen A."/>
            <person name="Daum C."/>
            <person name="Saski C.A."/>
            <person name="Payton A.C."/>
            <person name="Mcbreen J.C."/>
            <person name="Conrad R.E."/>
            <person name="Kollar L.M."/>
            <person name="Olsson S."/>
            <person name="Huttunen S."/>
            <person name="Landis J.B."/>
            <person name="Wickett N.J."/>
            <person name="Johnson M.G."/>
            <person name="Rensing S.A."/>
            <person name="Grimwood J."/>
            <person name="Schmutz J."/>
            <person name="Mcdaniel S.F."/>
        </authorList>
    </citation>
    <scope>NUCLEOTIDE SEQUENCE</scope>
    <source>
        <strain evidence="1">R40</strain>
    </source>
</reference>
<evidence type="ECO:0000313" key="1">
    <source>
        <dbReference type="EMBL" id="KAG0567502.1"/>
    </source>
</evidence>
<organism evidence="1 2">
    <name type="scientific">Ceratodon purpureus</name>
    <name type="common">Fire moss</name>
    <name type="synonym">Dicranum purpureum</name>
    <dbReference type="NCBI Taxonomy" id="3225"/>
    <lineage>
        <taxon>Eukaryota</taxon>
        <taxon>Viridiplantae</taxon>
        <taxon>Streptophyta</taxon>
        <taxon>Embryophyta</taxon>
        <taxon>Bryophyta</taxon>
        <taxon>Bryophytina</taxon>
        <taxon>Bryopsida</taxon>
        <taxon>Dicranidae</taxon>
        <taxon>Pseudoditrichales</taxon>
        <taxon>Ditrichaceae</taxon>
        <taxon>Ceratodon</taxon>
    </lineage>
</organism>
<sequence>MDLIWWFRGKCINRHLSKKCAARMSLRLSDRSDRLPHAESNGTEHQYRTVPDVRIQWRRIGVVNLHLKVQDVNTTGSTGYEEGKNGYDFIFFKLRVSQLPEGVSQATAAEK</sequence>